<accession>A0A1B8HKT2</accession>
<dbReference type="AlphaFoldDB" id="A0A1B8HKT2"/>
<dbReference type="Proteomes" id="UP000092247">
    <property type="component" value="Unassembled WGS sequence"/>
</dbReference>
<comment type="caution">
    <text evidence="1">The sequence shown here is derived from an EMBL/GenBank/DDBJ whole genome shotgun (WGS) entry which is preliminary data.</text>
</comment>
<sequence length="61" mass="6688">MKQYGIEAERIGEVSIVTVSNGNLHATAECIGQVRRMSVTGRGNVRQIKTIAKIFQKTINA</sequence>
<organism evidence="1 2">
    <name type="scientific">Morganella psychrotolerans</name>
    <dbReference type="NCBI Taxonomy" id="368603"/>
    <lineage>
        <taxon>Bacteria</taxon>
        <taxon>Pseudomonadati</taxon>
        <taxon>Pseudomonadota</taxon>
        <taxon>Gammaproteobacteria</taxon>
        <taxon>Enterobacterales</taxon>
        <taxon>Morganellaceae</taxon>
        <taxon>Morganella</taxon>
    </lineage>
</organism>
<dbReference type="EMBL" id="LZEX01000007">
    <property type="protein sequence ID" value="OBU09843.1"/>
    <property type="molecule type" value="Genomic_DNA"/>
</dbReference>
<evidence type="ECO:0000313" key="1">
    <source>
        <dbReference type="EMBL" id="OBU09843.1"/>
    </source>
</evidence>
<dbReference type="RefSeq" id="WP_067422493.1">
    <property type="nucleotide sequence ID" value="NZ_LZEX01000007.1"/>
</dbReference>
<protein>
    <submittedName>
        <fullName evidence="1">Uncharacterized protein</fullName>
    </submittedName>
</protein>
<reference evidence="1 2" key="1">
    <citation type="submission" date="2016-06" db="EMBL/GenBank/DDBJ databases">
        <authorList>
            <person name="Kjaerup R.B."/>
            <person name="Dalgaard T.S."/>
            <person name="Juul-Madsen H.R."/>
        </authorList>
    </citation>
    <scope>NUCLEOTIDE SEQUENCE [LARGE SCALE GENOMIC DNA]</scope>
    <source>
        <strain evidence="1 2">GCSL-Mp3</strain>
    </source>
</reference>
<proteinExistence type="predicted"/>
<evidence type="ECO:0000313" key="2">
    <source>
        <dbReference type="Proteomes" id="UP000092247"/>
    </source>
</evidence>
<name>A0A1B8HKT2_9GAMM</name>
<gene>
    <name evidence="1" type="ORF">AYY17_17750</name>
</gene>